<dbReference type="PANTHER" id="PTHR23517">
    <property type="entry name" value="RESISTANCE PROTEIN MDTM, PUTATIVE-RELATED-RELATED"/>
    <property type="match status" value="1"/>
</dbReference>
<evidence type="ECO:0000256" key="1">
    <source>
        <dbReference type="ARBA" id="ARBA00004651"/>
    </source>
</evidence>
<feature type="transmembrane region" description="Helical" evidence="7">
    <location>
        <begin position="148"/>
        <end position="175"/>
    </location>
</feature>
<evidence type="ECO:0000256" key="2">
    <source>
        <dbReference type="ARBA" id="ARBA00022448"/>
    </source>
</evidence>
<feature type="transmembrane region" description="Helical" evidence="7">
    <location>
        <begin position="270"/>
        <end position="289"/>
    </location>
</feature>
<organism evidence="8 9">
    <name type="scientific">Knoellia flava</name>
    <dbReference type="NCBI Taxonomy" id="913969"/>
    <lineage>
        <taxon>Bacteria</taxon>
        <taxon>Bacillati</taxon>
        <taxon>Actinomycetota</taxon>
        <taxon>Actinomycetes</taxon>
        <taxon>Micrococcales</taxon>
        <taxon>Intrasporangiaceae</taxon>
        <taxon>Knoellia</taxon>
    </lineage>
</organism>
<keyword evidence="2" id="KW-0813">Transport</keyword>
<evidence type="ECO:0000256" key="5">
    <source>
        <dbReference type="ARBA" id="ARBA00022989"/>
    </source>
</evidence>
<gene>
    <name evidence="8" type="ORF">GCM10011314_31750</name>
</gene>
<dbReference type="InterPro" id="IPR011701">
    <property type="entry name" value="MFS"/>
</dbReference>
<feature type="transmembrane region" description="Helical" evidence="7">
    <location>
        <begin position="356"/>
        <end position="381"/>
    </location>
</feature>
<dbReference type="SUPFAM" id="SSF103473">
    <property type="entry name" value="MFS general substrate transporter"/>
    <property type="match status" value="1"/>
</dbReference>
<name>A0A8H9FXH3_9MICO</name>
<dbReference type="GO" id="GO:0022857">
    <property type="term" value="F:transmembrane transporter activity"/>
    <property type="evidence" value="ECO:0007669"/>
    <property type="project" value="InterPro"/>
</dbReference>
<evidence type="ECO:0000313" key="9">
    <source>
        <dbReference type="Proteomes" id="UP000628079"/>
    </source>
</evidence>
<dbReference type="Gene3D" id="1.20.1250.20">
    <property type="entry name" value="MFS general substrate transporter like domains"/>
    <property type="match status" value="2"/>
</dbReference>
<feature type="transmembrane region" description="Helical" evidence="7">
    <location>
        <begin position="94"/>
        <end position="112"/>
    </location>
</feature>
<feature type="transmembrane region" description="Helical" evidence="7">
    <location>
        <begin position="231"/>
        <end position="250"/>
    </location>
</feature>
<accession>A0A8H9FXH3</accession>
<protein>
    <recommendedName>
        <fullName evidence="10">MFS transporter</fullName>
    </recommendedName>
</protein>
<evidence type="ECO:0000256" key="6">
    <source>
        <dbReference type="ARBA" id="ARBA00023136"/>
    </source>
</evidence>
<evidence type="ECO:0000313" key="8">
    <source>
        <dbReference type="EMBL" id="GGB89559.1"/>
    </source>
</evidence>
<comment type="subcellular location">
    <subcellularLocation>
        <location evidence="1">Cell membrane</location>
        <topology evidence="1">Multi-pass membrane protein</topology>
    </subcellularLocation>
</comment>
<feature type="transmembrane region" description="Helical" evidence="7">
    <location>
        <begin position="32"/>
        <end position="58"/>
    </location>
</feature>
<keyword evidence="3" id="KW-1003">Cell membrane</keyword>
<dbReference type="PANTHER" id="PTHR23517:SF2">
    <property type="entry name" value="MULTIDRUG RESISTANCE PROTEIN MDTH"/>
    <property type="match status" value="1"/>
</dbReference>
<evidence type="ECO:0000256" key="3">
    <source>
        <dbReference type="ARBA" id="ARBA00022475"/>
    </source>
</evidence>
<feature type="transmembrane region" description="Helical" evidence="7">
    <location>
        <begin position="322"/>
        <end position="344"/>
    </location>
</feature>
<dbReference type="InterPro" id="IPR036259">
    <property type="entry name" value="MFS_trans_sf"/>
</dbReference>
<feature type="transmembrane region" description="Helical" evidence="7">
    <location>
        <begin position="296"/>
        <end position="316"/>
    </location>
</feature>
<evidence type="ECO:0000256" key="4">
    <source>
        <dbReference type="ARBA" id="ARBA00022692"/>
    </source>
</evidence>
<evidence type="ECO:0000256" key="7">
    <source>
        <dbReference type="SAM" id="Phobius"/>
    </source>
</evidence>
<keyword evidence="5 7" id="KW-1133">Transmembrane helix</keyword>
<reference evidence="8" key="1">
    <citation type="journal article" date="2014" name="Int. J. Syst. Evol. Microbiol.">
        <title>Complete genome sequence of Corynebacterium casei LMG S-19264T (=DSM 44701T), isolated from a smear-ripened cheese.</title>
        <authorList>
            <consortium name="US DOE Joint Genome Institute (JGI-PGF)"/>
            <person name="Walter F."/>
            <person name="Albersmeier A."/>
            <person name="Kalinowski J."/>
            <person name="Ruckert C."/>
        </authorList>
    </citation>
    <scope>NUCLEOTIDE SEQUENCE</scope>
    <source>
        <strain evidence="8">CGMCC 1.10749</strain>
    </source>
</reference>
<keyword evidence="6 7" id="KW-0472">Membrane</keyword>
<reference evidence="8" key="2">
    <citation type="submission" date="2020-09" db="EMBL/GenBank/DDBJ databases">
        <authorList>
            <person name="Sun Q."/>
            <person name="Zhou Y."/>
        </authorList>
    </citation>
    <scope>NUCLEOTIDE SEQUENCE</scope>
    <source>
        <strain evidence="8">CGMCC 1.10749</strain>
    </source>
</reference>
<evidence type="ECO:0008006" key="10">
    <source>
        <dbReference type="Google" id="ProtNLM"/>
    </source>
</evidence>
<dbReference type="AlphaFoldDB" id="A0A8H9FXH3"/>
<comment type="caution">
    <text evidence="8">The sequence shown here is derived from an EMBL/GenBank/DDBJ whole genome shotgun (WGS) entry which is preliminary data.</text>
</comment>
<dbReference type="Proteomes" id="UP000628079">
    <property type="component" value="Unassembled WGS sequence"/>
</dbReference>
<dbReference type="Pfam" id="PF07690">
    <property type="entry name" value="MFS_1"/>
    <property type="match status" value="1"/>
</dbReference>
<dbReference type="EMBL" id="BMEA01000005">
    <property type="protein sequence ID" value="GGB89559.1"/>
    <property type="molecule type" value="Genomic_DNA"/>
</dbReference>
<dbReference type="GO" id="GO:0005886">
    <property type="term" value="C:plasma membrane"/>
    <property type="evidence" value="ECO:0007669"/>
    <property type="project" value="UniProtKB-SubCell"/>
</dbReference>
<dbReference type="InterPro" id="IPR050171">
    <property type="entry name" value="MFS_Transporters"/>
</dbReference>
<proteinExistence type="predicted"/>
<feature type="transmembrane region" description="Helical" evidence="7">
    <location>
        <begin position="64"/>
        <end position="82"/>
    </location>
</feature>
<feature type="transmembrane region" description="Helical" evidence="7">
    <location>
        <begin position="181"/>
        <end position="201"/>
    </location>
</feature>
<keyword evidence="4 7" id="KW-0812">Transmembrane</keyword>
<feature type="transmembrane region" description="Helical" evidence="7">
    <location>
        <begin position="387"/>
        <end position="406"/>
    </location>
</feature>
<sequence>MRTAVEPQSGGVLNLLETHRSVRVMPSGARRVLAAAGINQLGSVMQGFLVVFLVQAGFAPREAAVAAGAFAVGTLVGAPVGADLTTRWGPRTAMTAALTATGAFVALTPWAAETASPVAMTALALLTGVTTQAFRPPSSEALSRSVPAADAVVAFSAFRVSMNAGALLAPVIAAAAIARGWWTALFVLDALSCLVAAALVAGARLPTVDVGATASPSFSDNNLARQGPRALFTPTLSLYLVAMLTSGIVYCQTYSVLPLQLADAGQPTSLYAAVLSIGAITLVVLELPVTSATRHWPVPTAVFVGTFLFGLSYAAYAAAGVGAVVVAGAVLCVAGTTISAPRLWSHPSAAHPTLRPALFAASQAAFGLGMAIGPVLGVAVWQEVGRSWWAVIAVVGVISAVTGGFGTRTMRGAT</sequence>